<keyword evidence="5" id="KW-1185">Reference proteome</keyword>
<evidence type="ECO:0000256" key="2">
    <source>
        <dbReference type="PROSITE-ProRule" id="PRU01161"/>
    </source>
</evidence>
<dbReference type="InterPro" id="IPR002641">
    <property type="entry name" value="PNPLA_dom"/>
</dbReference>
<dbReference type="EMBL" id="JAHCDA010000002">
    <property type="protein sequence ID" value="MBS7811017.1"/>
    <property type="molecule type" value="Genomic_DNA"/>
</dbReference>
<evidence type="ECO:0000256" key="1">
    <source>
        <dbReference type="ARBA" id="ARBA00023098"/>
    </source>
</evidence>
<dbReference type="Pfam" id="PF01734">
    <property type="entry name" value="Patatin"/>
    <property type="match status" value="1"/>
</dbReference>
<reference evidence="4 5" key="1">
    <citation type="submission" date="2021-05" db="EMBL/GenBank/DDBJ databases">
        <title>Roseococcus sp. XZZS9, whole genome shotgun sequencing project.</title>
        <authorList>
            <person name="Zhao G."/>
            <person name="Shen L."/>
        </authorList>
    </citation>
    <scope>NUCLEOTIDE SEQUENCE [LARGE SCALE GENOMIC DNA]</scope>
    <source>
        <strain evidence="4 5">XZZS9</strain>
    </source>
</reference>
<protein>
    <submittedName>
        <fullName evidence="4">Patatin-like phospholipase family protein</fullName>
    </submittedName>
</protein>
<organism evidence="4 5">
    <name type="scientific">Roseococcus pinisoli</name>
    <dbReference type="NCBI Taxonomy" id="2835040"/>
    <lineage>
        <taxon>Bacteria</taxon>
        <taxon>Pseudomonadati</taxon>
        <taxon>Pseudomonadota</taxon>
        <taxon>Alphaproteobacteria</taxon>
        <taxon>Acetobacterales</taxon>
        <taxon>Roseomonadaceae</taxon>
        <taxon>Roseococcus</taxon>
    </lineage>
</organism>
<feature type="active site" description="Proton acceptor" evidence="2">
    <location>
        <position position="265"/>
    </location>
</feature>
<evidence type="ECO:0000313" key="4">
    <source>
        <dbReference type="EMBL" id="MBS7811017.1"/>
    </source>
</evidence>
<keyword evidence="1 2" id="KW-0443">Lipid metabolism</keyword>
<evidence type="ECO:0000313" key="5">
    <source>
        <dbReference type="Proteomes" id="UP000766336"/>
    </source>
</evidence>
<dbReference type="PROSITE" id="PS51635">
    <property type="entry name" value="PNPLA"/>
    <property type="match status" value="1"/>
</dbReference>
<gene>
    <name evidence="4" type="ORF">KHU32_08710</name>
</gene>
<feature type="short sequence motif" description="DGA/G" evidence="2">
    <location>
        <begin position="265"/>
        <end position="267"/>
    </location>
</feature>
<proteinExistence type="predicted"/>
<dbReference type="Gene3D" id="3.40.1090.10">
    <property type="entry name" value="Cytosolic phospholipase A2 catalytic domain"/>
    <property type="match status" value="1"/>
</dbReference>
<name>A0ABS5QBE6_9PROT</name>
<keyword evidence="2" id="KW-0378">Hydrolase</keyword>
<dbReference type="Proteomes" id="UP000766336">
    <property type="component" value="Unassembled WGS sequence"/>
</dbReference>
<feature type="active site" description="Nucleophile" evidence="2">
    <location>
        <position position="121"/>
    </location>
</feature>
<sequence>MNEAYSRRAALILGGGSLSACAFPVREPAVPRALTSRATVLNLPNERFLIGRGYGAITREYFAAAERRRVFLGLAPGAVLPAIDLLAVSGGGEDGAFGAGLLNGWTLEGSRPIFSLVTGVSTGALTAPFAFIGPSADAPLKNVYTGVTLADIATHRGMAAALFDDAMSDTRPLFGTISRELGDNLLLAIAQGYREGRLLLIGTTNLDTQLPVVWNIGAIANSGDPRAPNLIRRILLASAAIPGVFPPVLFDVEADGQKYQELHVDGGAVAQAFLYPAAVAEQRRANIRARRPVPPIRAWLIRNARMDAGWASTNRRTLSIAQRAIATMTAMSGYNDAVRIWLNAERDGVEFRMAYIGSDFAIEYDKPFDQTYMTPLFNYGFERARAGYPWSRQPPFTS</sequence>
<comment type="caution">
    <text evidence="4">The sequence shown here is derived from an EMBL/GenBank/DDBJ whole genome shotgun (WGS) entry which is preliminary data.</text>
</comment>
<dbReference type="InterPro" id="IPR016035">
    <property type="entry name" value="Acyl_Trfase/lysoPLipase"/>
</dbReference>
<dbReference type="SUPFAM" id="SSF52151">
    <property type="entry name" value="FabD/lysophospholipase-like"/>
    <property type="match status" value="1"/>
</dbReference>
<accession>A0ABS5QBE6</accession>
<feature type="short sequence motif" description="GXGXXG" evidence="2">
    <location>
        <begin position="90"/>
        <end position="95"/>
    </location>
</feature>
<feature type="short sequence motif" description="GXSXG" evidence="2">
    <location>
        <begin position="119"/>
        <end position="123"/>
    </location>
</feature>
<dbReference type="RefSeq" id="WP_213669728.1">
    <property type="nucleotide sequence ID" value="NZ_JAHCDA010000002.1"/>
</dbReference>
<evidence type="ECO:0000259" key="3">
    <source>
        <dbReference type="PROSITE" id="PS51635"/>
    </source>
</evidence>
<keyword evidence="2" id="KW-0442">Lipid degradation</keyword>
<dbReference type="PROSITE" id="PS51257">
    <property type="entry name" value="PROKAR_LIPOPROTEIN"/>
    <property type="match status" value="1"/>
</dbReference>
<feature type="domain" description="PNPLA" evidence="3">
    <location>
        <begin position="86"/>
        <end position="278"/>
    </location>
</feature>